<sequence>MTSLLLDRTTWDLCVTASRDIAVASAPYCVLQDVATAVRTFVGECWYDTAKGIAYFNLVLGVGQSPAAFRAQVEATARAVSGVADARCVLTAIGADRVLSGAILVTLTTGGTASVSF</sequence>
<organism evidence="1 2">
    <name type="scientific">Novacetimonas maltaceti</name>
    <dbReference type="NCBI Taxonomy" id="1203393"/>
    <lineage>
        <taxon>Bacteria</taxon>
        <taxon>Pseudomonadati</taxon>
        <taxon>Pseudomonadota</taxon>
        <taxon>Alphaproteobacteria</taxon>
        <taxon>Acetobacterales</taxon>
        <taxon>Acetobacteraceae</taxon>
        <taxon>Novacetimonas</taxon>
    </lineage>
</organism>
<comment type="caution">
    <text evidence="1">The sequence shown here is derived from an EMBL/GenBank/DDBJ whole genome shotgun (WGS) entry which is preliminary data.</text>
</comment>
<proteinExistence type="predicted"/>
<evidence type="ECO:0000313" key="2">
    <source>
        <dbReference type="Proteomes" id="UP000237344"/>
    </source>
</evidence>
<dbReference type="EMBL" id="POTC01000006">
    <property type="protein sequence ID" value="POF63608.1"/>
    <property type="molecule type" value="Genomic_DNA"/>
</dbReference>
<gene>
    <name evidence="1" type="ORF">KMAL_07880</name>
</gene>
<protein>
    <submittedName>
        <fullName evidence="1">Uncharacterized protein</fullName>
    </submittedName>
</protein>
<dbReference type="AlphaFoldDB" id="A0A2S3W473"/>
<dbReference type="OrthoDB" id="7026141at2"/>
<evidence type="ECO:0000313" key="1">
    <source>
        <dbReference type="EMBL" id="POF63608.1"/>
    </source>
</evidence>
<dbReference type="Proteomes" id="UP000237344">
    <property type="component" value="Unassembled WGS sequence"/>
</dbReference>
<name>A0A2S3W473_9PROT</name>
<accession>A0A2S3W473</accession>
<dbReference type="RefSeq" id="WP_110094459.1">
    <property type="nucleotide sequence ID" value="NZ_NKUE01000013.1"/>
</dbReference>
<keyword evidence="2" id="KW-1185">Reference proteome</keyword>
<reference evidence="1 2" key="1">
    <citation type="submission" date="2018-01" db="EMBL/GenBank/DDBJ databases">
        <title>Draft Genome Sequence of Komagataeibacter maltaceti LMG 1529, a Vinegar Producing Acetic Acid Bacterium Isolated from Malt Vinegar Brewery Acetifiers.</title>
        <authorList>
            <person name="Zhang Q."/>
            <person name="Hollensteiner J."/>
            <person name="Poehlein A."/>
            <person name="Daniel R."/>
        </authorList>
    </citation>
    <scope>NUCLEOTIDE SEQUENCE [LARGE SCALE GENOMIC DNA]</scope>
    <source>
        <strain evidence="1 2">LMG 1529</strain>
    </source>
</reference>